<feature type="compositionally biased region" description="Acidic residues" evidence="5">
    <location>
        <begin position="127"/>
        <end position="153"/>
    </location>
</feature>
<dbReference type="PANTHER" id="PTHR47548">
    <property type="entry name" value="BNAA06G32370D PROTEIN"/>
    <property type="match status" value="1"/>
</dbReference>
<dbReference type="SUPFAM" id="SSF53335">
    <property type="entry name" value="S-adenosyl-L-methionine-dependent methyltransferases"/>
    <property type="match status" value="1"/>
</dbReference>
<feature type="binding site" evidence="4">
    <location>
        <position position="501"/>
    </location>
    <ligand>
        <name>S-adenosyl-L-methionine</name>
        <dbReference type="ChEBI" id="CHEBI:59789"/>
    </ligand>
</feature>
<feature type="compositionally biased region" description="Basic and acidic residues" evidence="5">
    <location>
        <begin position="98"/>
        <end position="112"/>
    </location>
</feature>
<reference evidence="6" key="1">
    <citation type="submission" date="2024-02" db="EMBL/GenBank/DDBJ databases">
        <authorList>
            <consortium name="ELIXIR-Norway"/>
            <consortium name="Elixir Norway"/>
        </authorList>
    </citation>
    <scope>NUCLEOTIDE SEQUENCE</scope>
</reference>
<evidence type="ECO:0000313" key="7">
    <source>
        <dbReference type="Proteomes" id="UP001497444"/>
    </source>
</evidence>
<protein>
    <submittedName>
        <fullName evidence="6">Uncharacterized protein</fullName>
    </submittedName>
</protein>
<evidence type="ECO:0000256" key="5">
    <source>
        <dbReference type="SAM" id="MobiDB-lite"/>
    </source>
</evidence>
<evidence type="ECO:0000256" key="2">
    <source>
        <dbReference type="ARBA" id="ARBA00022679"/>
    </source>
</evidence>
<feature type="active site" description="Nucleophile" evidence="4">
    <location>
        <position position="575"/>
    </location>
</feature>
<dbReference type="Gene3D" id="3.40.50.150">
    <property type="entry name" value="Vaccinia Virus protein VP39"/>
    <property type="match status" value="1"/>
</dbReference>
<comment type="similarity">
    <text evidence="4">Belongs to the class I-like SAM-binding methyltransferase superfamily. RNA M5U methyltransferase family.</text>
</comment>
<dbReference type="InterPro" id="IPR010280">
    <property type="entry name" value="U5_MeTrfase_fam"/>
</dbReference>
<dbReference type="InterPro" id="IPR029063">
    <property type="entry name" value="SAM-dependent_MTases_sf"/>
</dbReference>
<feature type="region of interest" description="Disordered" evidence="5">
    <location>
        <begin position="77"/>
        <end position="112"/>
    </location>
</feature>
<dbReference type="EMBL" id="OZ020109">
    <property type="protein sequence ID" value="CAK9261461.1"/>
    <property type="molecule type" value="Genomic_DNA"/>
</dbReference>
<feature type="binding site" evidence="4">
    <location>
        <position position="430"/>
    </location>
    <ligand>
        <name>S-adenosyl-L-methionine</name>
        <dbReference type="ChEBI" id="CHEBI:59789"/>
    </ligand>
</feature>
<dbReference type="Proteomes" id="UP001497444">
    <property type="component" value="Chromosome 14"/>
</dbReference>
<dbReference type="Gene3D" id="2.40.50.1070">
    <property type="match status" value="1"/>
</dbReference>
<dbReference type="PANTHER" id="PTHR47548:SF1">
    <property type="entry name" value="S-ADENOSYL-L-METHIONINE-DEPENDENT METHYLTRANSFERASES SUPERFAMILY PROTEIN"/>
    <property type="match status" value="1"/>
</dbReference>
<sequence length="657" mass="73682">MEAVMSRNSSSSLWLSSTWSVQSLAARLSRRPAQQLPFGVLATGRECIAPIAALQQQGDVPLSWGEQKLNAMKAREKLANKKKPSKLHRGWHPGQRTRAPDPVEKKPAQTDKRQNELFSGKFLFKDDDGEDIWSDDGDDEEEEEEDEDTQEDKELEFMPEMMQTKDKSSQVFTTDLDCQHFTQCSGCVLDTNLDQPPVMEEVTEFFLKQGVAEFTLESGNLWEWRCRAKLAVRGTSMDPQIGLFEEGSHFVVDIPSCRAHHPSINATIKLVKEAIQELGIQPYNEDLHLGELRYVQMVVTTFNTTLPAAERYASGKVQVSLVWNARDEDSIQADRLNKMAELLWRWGNPKSANPILHSVWANFQTSRTNIIFGGRWRHILGESELWERMSGVDISFTPASFGQANLQVFDVLLRRLQKAVKIGSSVVELYAGVGLIGLSLATTRKCRTVKCVEVNKEARLSFEQSLSRLPASVNSNISWHCADASVSPIKWLEGANVVIVDPPRKGLDPPVIEALRTASLRGLGKTKSPSSKTTDKVEKRPWMLRAKQGAVHKESASNWEEEEHTWPDTLIYVSCGWQAFKLDYVALVEGDAWYLDDAKAFNLFPGTNSIEVLAIFKRGKKPPKVVKKGSGVRSKSAKSLQWTRAGKRLALGNSKQS</sequence>
<evidence type="ECO:0000256" key="1">
    <source>
        <dbReference type="ARBA" id="ARBA00022603"/>
    </source>
</evidence>
<keyword evidence="1 4" id="KW-0489">Methyltransferase</keyword>
<dbReference type="PROSITE" id="PS51687">
    <property type="entry name" value="SAM_MT_RNA_M5U"/>
    <property type="match status" value="1"/>
</dbReference>
<dbReference type="CDD" id="cd02440">
    <property type="entry name" value="AdoMet_MTases"/>
    <property type="match status" value="1"/>
</dbReference>
<evidence type="ECO:0000313" key="6">
    <source>
        <dbReference type="EMBL" id="CAK9261461.1"/>
    </source>
</evidence>
<gene>
    <name evidence="6" type="ORF">CSSPJE1EN1_LOCUS6939</name>
</gene>
<evidence type="ECO:0000256" key="4">
    <source>
        <dbReference type="PROSITE-ProRule" id="PRU01024"/>
    </source>
</evidence>
<feature type="binding site" evidence="4">
    <location>
        <position position="453"/>
    </location>
    <ligand>
        <name>S-adenosyl-L-methionine</name>
        <dbReference type="ChEBI" id="CHEBI:59789"/>
    </ligand>
</feature>
<feature type="binding site" evidence="4">
    <location>
        <position position="403"/>
    </location>
    <ligand>
        <name>S-adenosyl-L-methionine</name>
        <dbReference type="ChEBI" id="CHEBI:59789"/>
    </ligand>
</feature>
<evidence type="ECO:0000256" key="3">
    <source>
        <dbReference type="ARBA" id="ARBA00022691"/>
    </source>
</evidence>
<name>A0ABP0W6A9_9BRYO</name>
<feature type="compositionally biased region" description="Basic residues" evidence="5">
    <location>
        <begin position="80"/>
        <end position="91"/>
    </location>
</feature>
<organism evidence="6 7">
    <name type="scientific">Sphagnum jensenii</name>
    <dbReference type="NCBI Taxonomy" id="128206"/>
    <lineage>
        <taxon>Eukaryota</taxon>
        <taxon>Viridiplantae</taxon>
        <taxon>Streptophyta</taxon>
        <taxon>Embryophyta</taxon>
        <taxon>Bryophyta</taxon>
        <taxon>Sphagnophytina</taxon>
        <taxon>Sphagnopsida</taxon>
        <taxon>Sphagnales</taxon>
        <taxon>Sphagnaceae</taxon>
        <taxon>Sphagnum</taxon>
    </lineage>
</organism>
<keyword evidence="3 4" id="KW-0949">S-adenosyl-L-methionine</keyword>
<accession>A0ABP0W6A9</accession>
<keyword evidence="2 4" id="KW-0808">Transferase</keyword>
<proteinExistence type="inferred from homology"/>
<feature type="region of interest" description="Disordered" evidence="5">
    <location>
        <begin position="126"/>
        <end position="153"/>
    </location>
</feature>
<keyword evidence="7" id="KW-1185">Reference proteome</keyword>
<dbReference type="InterPro" id="IPR053304">
    <property type="entry name" value="RNA_M5U_MTase"/>
</dbReference>